<evidence type="ECO:0000256" key="1">
    <source>
        <dbReference type="ARBA" id="ARBA00005964"/>
    </source>
</evidence>
<keyword evidence="3" id="KW-0732">Signal</keyword>
<dbReference type="PANTHER" id="PTHR43918">
    <property type="entry name" value="ACETYLCHOLINESTERASE"/>
    <property type="match status" value="1"/>
</dbReference>
<comment type="caution">
    <text evidence="5">The sequence shown here is derived from an EMBL/GenBank/DDBJ whole genome shotgun (WGS) entry which is preliminary data.</text>
</comment>
<dbReference type="InterPro" id="IPR050654">
    <property type="entry name" value="AChE-related_enzymes"/>
</dbReference>
<dbReference type="SUPFAM" id="SSF53474">
    <property type="entry name" value="alpha/beta-Hydrolases"/>
    <property type="match status" value="1"/>
</dbReference>
<feature type="chain" id="PRO_5042821574" evidence="3">
    <location>
        <begin position="30"/>
        <end position="592"/>
    </location>
</feature>
<dbReference type="EMBL" id="MU404351">
    <property type="protein sequence ID" value="KAI1616074.1"/>
    <property type="molecule type" value="Genomic_DNA"/>
</dbReference>
<evidence type="ECO:0000313" key="6">
    <source>
        <dbReference type="Proteomes" id="UP001203852"/>
    </source>
</evidence>
<dbReference type="Gene3D" id="3.40.50.1820">
    <property type="entry name" value="alpha/beta hydrolase"/>
    <property type="match status" value="1"/>
</dbReference>
<evidence type="ECO:0000313" key="5">
    <source>
        <dbReference type="EMBL" id="KAI1616074.1"/>
    </source>
</evidence>
<dbReference type="InterPro" id="IPR002018">
    <property type="entry name" value="CarbesteraseB"/>
</dbReference>
<proteinExistence type="inferred from homology"/>
<protein>
    <submittedName>
        <fullName evidence="5">Carboxylesterase</fullName>
    </submittedName>
</protein>
<dbReference type="PANTHER" id="PTHR43918:SF4">
    <property type="entry name" value="CARBOXYLIC ESTER HYDROLASE"/>
    <property type="match status" value="1"/>
</dbReference>
<comment type="similarity">
    <text evidence="1">Belongs to the type-B carboxylesterase/lipase family.</text>
</comment>
<evidence type="ECO:0000256" key="2">
    <source>
        <dbReference type="ARBA" id="ARBA00022801"/>
    </source>
</evidence>
<evidence type="ECO:0000259" key="4">
    <source>
        <dbReference type="Pfam" id="PF00135"/>
    </source>
</evidence>
<reference evidence="5" key="1">
    <citation type="journal article" date="2022" name="bioRxiv">
        <title>Deciphering the potential niche of two novel black yeast fungi from a biological soil crust based on their genomes, phenotypes, and melanin regulation.</title>
        <authorList>
            <consortium name="DOE Joint Genome Institute"/>
            <person name="Carr E.C."/>
            <person name="Barton Q."/>
            <person name="Grambo S."/>
            <person name="Sullivan M."/>
            <person name="Renfro C.M."/>
            <person name="Kuo A."/>
            <person name="Pangilinan J."/>
            <person name="Lipzen A."/>
            <person name="Keymanesh K."/>
            <person name="Savage E."/>
            <person name="Barry K."/>
            <person name="Grigoriev I.V."/>
            <person name="Riekhof W.R."/>
            <person name="Harris S.S."/>
        </authorList>
    </citation>
    <scope>NUCLEOTIDE SEQUENCE</scope>
    <source>
        <strain evidence="5">JF 03-4F</strain>
    </source>
</reference>
<keyword evidence="6" id="KW-1185">Reference proteome</keyword>
<accession>A0AAN6II32</accession>
<feature type="domain" description="Carboxylesterase type B" evidence="4">
    <location>
        <begin position="51"/>
        <end position="531"/>
    </location>
</feature>
<organism evidence="5 6">
    <name type="scientific">Exophiala viscosa</name>
    <dbReference type="NCBI Taxonomy" id="2486360"/>
    <lineage>
        <taxon>Eukaryota</taxon>
        <taxon>Fungi</taxon>
        <taxon>Dikarya</taxon>
        <taxon>Ascomycota</taxon>
        <taxon>Pezizomycotina</taxon>
        <taxon>Eurotiomycetes</taxon>
        <taxon>Chaetothyriomycetidae</taxon>
        <taxon>Chaetothyriales</taxon>
        <taxon>Herpotrichiellaceae</taxon>
        <taxon>Exophiala</taxon>
    </lineage>
</organism>
<dbReference type="InterPro" id="IPR029058">
    <property type="entry name" value="AB_hydrolase_fold"/>
</dbReference>
<dbReference type="Pfam" id="PF00135">
    <property type="entry name" value="COesterase"/>
    <property type="match status" value="1"/>
</dbReference>
<evidence type="ECO:0000256" key="3">
    <source>
        <dbReference type="SAM" id="SignalP"/>
    </source>
</evidence>
<dbReference type="GO" id="GO:0052689">
    <property type="term" value="F:carboxylic ester hydrolase activity"/>
    <property type="evidence" value="ECO:0007669"/>
    <property type="project" value="TreeGrafter"/>
</dbReference>
<feature type="signal peptide" evidence="3">
    <location>
        <begin position="1"/>
        <end position="29"/>
    </location>
</feature>
<name>A0AAN6II32_9EURO</name>
<dbReference type="AlphaFoldDB" id="A0AAN6II32"/>
<dbReference type="Proteomes" id="UP001203852">
    <property type="component" value="Unassembled WGS sequence"/>
</dbReference>
<keyword evidence="2" id="KW-0378">Hydrolase</keyword>
<gene>
    <name evidence="5" type="ORF">EDD36DRAFT_122185</name>
</gene>
<sequence length="592" mass="63105">MVSGCLVENMKVLIWSSLVTAFLTASATAQSPVTAHDNVHNLTFIGYNYDGVENFQGIKYGQDTSGANRFKHPQAFAYFNGTTVQATAVGASCPQNTLESLAGISVNEGVYNLSEDCLNLRIARPAGTKENANLPVLVWIYGGSDETGSTNYSLYDPTALVLGAAAKDTPLIFISMNYRVNIFGFANSPAVRAEKSLNSGLLDQRLALEWIQSNIATFGGNPKEVTLFGESDGGTGVGLQMTAYGGQGSVPFQRGIMESGSPAADPGVSGNFTLNSTTTVAQLAGCSDTNSTEVLNCLRQLPMTQLLSAVLQYENITASELSQDVFFPVIDGDFIPAAPSTLLRTGQFHKNISVISGWNYNDGSIFTSPTLNSSSDVRAFVNNSYPHLNATTLSTLISLYPINDFEATAAAVNITPYFLQGAAIWRDVNFACPAIDVAYHVAQYGSQSYLYELNATTFDALLQLYNASFEGVIHVSDVPFVFNDANLGLGITAAQQVVQTRMSGSWAHFAATGNPSGHANITLADWTQAFNKTGAAVKGQAVQQASVRVIGGPSAGQHVLNETTRDGSGIEGQLLTRCAFINSVDFYQQIQT</sequence>